<dbReference type="Proteomes" id="UP001055811">
    <property type="component" value="Linkage Group LG05"/>
</dbReference>
<protein>
    <submittedName>
        <fullName evidence="1">Uncharacterized protein</fullName>
    </submittedName>
</protein>
<reference evidence="2" key="1">
    <citation type="journal article" date="2022" name="Mol. Ecol. Resour.">
        <title>The genomes of chicory, endive, great burdock and yacon provide insights into Asteraceae palaeo-polyploidization history and plant inulin production.</title>
        <authorList>
            <person name="Fan W."/>
            <person name="Wang S."/>
            <person name="Wang H."/>
            <person name="Wang A."/>
            <person name="Jiang F."/>
            <person name="Liu H."/>
            <person name="Zhao H."/>
            <person name="Xu D."/>
            <person name="Zhang Y."/>
        </authorList>
    </citation>
    <scope>NUCLEOTIDE SEQUENCE [LARGE SCALE GENOMIC DNA]</scope>
    <source>
        <strain evidence="2">cv. Punajuju</strain>
    </source>
</reference>
<evidence type="ECO:0000313" key="1">
    <source>
        <dbReference type="EMBL" id="KAI3739931.1"/>
    </source>
</evidence>
<comment type="caution">
    <text evidence="1">The sequence shown here is derived from an EMBL/GenBank/DDBJ whole genome shotgun (WGS) entry which is preliminary data.</text>
</comment>
<name>A0ACB9D0M9_CICIN</name>
<keyword evidence="2" id="KW-1185">Reference proteome</keyword>
<proteinExistence type="predicted"/>
<dbReference type="EMBL" id="CM042013">
    <property type="protein sequence ID" value="KAI3739931.1"/>
    <property type="molecule type" value="Genomic_DNA"/>
</dbReference>
<sequence>MNLVPWYLEQYSHFSLSTRRIMSKMTSSQGIACSVIMLLIICRVNGRWLEADTHSTSMISDGVPGSAYQKPPDLRMVVSNSLESTTTLYDEKRPRCHSIYGFLPCADTMQEGVFLMLMYTYLMMLGEE</sequence>
<organism evidence="1 2">
    <name type="scientific">Cichorium intybus</name>
    <name type="common">Chicory</name>
    <dbReference type="NCBI Taxonomy" id="13427"/>
    <lineage>
        <taxon>Eukaryota</taxon>
        <taxon>Viridiplantae</taxon>
        <taxon>Streptophyta</taxon>
        <taxon>Embryophyta</taxon>
        <taxon>Tracheophyta</taxon>
        <taxon>Spermatophyta</taxon>
        <taxon>Magnoliopsida</taxon>
        <taxon>eudicotyledons</taxon>
        <taxon>Gunneridae</taxon>
        <taxon>Pentapetalae</taxon>
        <taxon>asterids</taxon>
        <taxon>campanulids</taxon>
        <taxon>Asterales</taxon>
        <taxon>Asteraceae</taxon>
        <taxon>Cichorioideae</taxon>
        <taxon>Cichorieae</taxon>
        <taxon>Cichoriinae</taxon>
        <taxon>Cichorium</taxon>
    </lineage>
</organism>
<gene>
    <name evidence="1" type="ORF">L2E82_30345</name>
</gene>
<reference evidence="1 2" key="2">
    <citation type="journal article" date="2022" name="Mol. Ecol. Resour.">
        <title>The genomes of chicory, endive, great burdock and yacon provide insights into Asteraceae paleo-polyploidization history and plant inulin production.</title>
        <authorList>
            <person name="Fan W."/>
            <person name="Wang S."/>
            <person name="Wang H."/>
            <person name="Wang A."/>
            <person name="Jiang F."/>
            <person name="Liu H."/>
            <person name="Zhao H."/>
            <person name="Xu D."/>
            <person name="Zhang Y."/>
        </authorList>
    </citation>
    <scope>NUCLEOTIDE SEQUENCE [LARGE SCALE GENOMIC DNA]</scope>
    <source>
        <strain evidence="2">cv. Punajuju</strain>
        <tissue evidence="1">Leaves</tissue>
    </source>
</reference>
<evidence type="ECO:0000313" key="2">
    <source>
        <dbReference type="Proteomes" id="UP001055811"/>
    </source>
</evidence>
<accession>A0ACB9D0M9</accession>